<evidence type="ECO:0000256" key="7">
    <source>
        <dbReference type="ARBA" id="ARBA00023136"/>
    </source>
</evidence>
<dbReference type="GO" id="GO:0005765">
    <property type="term" value="C:lysosomal membrane"/>
    <property type="evidence" value="ECO:0007669"/>
    <property type="project" value="UniProtKB-SubCell"/>
</dbReference>
<dbReference type="EMBL" id="KB096324">
    <property type="protein sequence ID" value="ESO06657.1"/>
    <property type="molecule type" value="Genomic_DNA"/>
</dbReference>
<reference evidence="12" key="1">
    <citation type="submission" date="2012-12" db="EMBL/GenBank/DDBJ databases">
        <authorList>
            <person name="Hellsten U."/>
            <person name="Grimwood J."/>
            <person name="Chapman J.A."/>
            <person name="Shapiro H."/>
            <person name="Aerts A."/>
            <person name="Otillar R.P."/>
            <person name="Terry A.Y."/>
            <person name="Boore J.L."/>
            <person name="Simakov O."/>
            <person name="Marletaz F."/>
            <person name="Cho S.-J."/>
            <person name="Edsinger-Gonzales E."/>
            <person name="Havlak P."/>
            <person name="Kuo D.-H."/>
            <person name="Larsson T."/>
            <person name="Lv J."/>
            <person name="Arendt D."/>
            <person name="Savage R."/>
            <person name="Osoegawa K."/>
            <person name="de Jong P."/>
            <person name="Lindberg D.R."/>
            <person name="Seaver E.C."/>
            <person name="Weisblat D.A."/>
            <person name="Putnam N.H."/>
            <person name="Grigoriev I.V."/>
            <person name="Rokhsar D.S."/>
        </authorList>
    </citation>
    <scope>NUCLEOTIDE SEQUENCE</scope>
</reference>
<dbReference type="GeneID" id="20213652"/>
<comment type="subcellular location">
    <subcellularLocation>
        <location evidence="2">Endosome membrane</location>
        <topology evidence="2">Peripheral membrane protein</topology>
    </subcellularLocation>
    <subcellularLocation>
        <location evidence="1">Late endosome membrane</location>
    </subcellularLocation>
    <subcellularLocation>
        <location evidence="3">Lysosome membrane</location>
        <topology evidence="3">Peripheral membrane protein</topology>
        <orientation evidence="3">Cytoplasmic side</orientation>
    </subcellularLocation>
</comment>
<dbReference type="InterPro" id="IPR037519">
    <property type="entry name" value="LITAF_fam"/>
</dbReference>
<dbReference type="CTD" id="20213652"/>
<dbReference type="STRING" id="6412.T1FXV4"/>
<proteinExistence type="inferred from homology"/>
<evidence type="ECO:0000256" key="2">
    <source>
        <dbReference type="ARBA" id="ARBA00004481"/>
    </source>
</evidence>
<dbReference type="AlphaFoldDB" id="T1FXV4"/>
<keyword evidence="7 8" id="KW-0472">Membrane</keyword>
<evidence type="ECO:0000256" key="3">
    <source>
        <dbReference type="ARBA" id="ARBA00004630"/>
    </source>
</evidence>
<dbReference type="eggNOG" id="ENOG502S2GM">
    <property type="taxonomic scope" value="Eukaryota"/>
</dbReference>
<evidence type="ECO:0000256" key="8">
    <source>
        <dbReference type="SAM" id="Phobius"/>
    </source>
</evidence>
<dbReference type="EMBL" id="AMQM01000665">
    <property type="status" value="NOT_ANNOTATED_CDS"/>
    <property type="molecule type" value="Genomic_DNA"/>
</dbReference>
<dbReference type="InParanoid" id="T1FXV4"/>
<dbReference type="Pfam" id="PF10601">
    <property type="entry name" value="zf-LITAF-like"/>
    <property type="match status" value="1"/>
</dbReference>
<dbReference type="EnsemblMetazoa" id="HelroT64460">
    <property type="protein sequence ID" value="HelroP64460"/>
    <property type="gene ID" value="HelroG64460"/>
</dbReference>
<feature type="transmembrane region" description="Helical" evidence="8">
    <location>
        <begin position="29"/>
        <end position="54"/>
    </location>
</feature>
<dbReference type="HOGENOM" id="CLU_095549_6_1_1"/>
<feature type="domain" description="LITAF" evidence="9">
    <location>
        <begin position="1"/>
        <end position="76"/>
    </location>
</feature>
<dbReference type="RefSeq" id="XP_009016025.1">
    <property type="nucleotide sequence ID" value="XM_009017777.1"/>
</dbReference>
<dbReference type="Proteomes" id="UP000015101">
    <property type="component" value="Unassembled WGS sequence"/>
</dbReference>
<dbReference type="GO" id="GO:0008270">
    <property type="term" value="F:zinc ion binding"/>
    <property type="evidence" value="ECO:0000318"/>
    <property type="project" value="GO_Central"/>
</dbReference>
<evidence type="ECO:0000313" key="10">
    <source>
        <dbReference type="EMBL" id="ESO06657.1"/>
    </source>
</evidence>
<reference evidence="11" key="3">
    <citation type="submission" date="2015-06" db="UniProtKB">
        <authorList>
            <consortium name="EnsemblMetazoa"/>
        </authorList>
    </citation>
    <scope>IDENTIFICATION</scope>
</reference>
<dbReference type="KEGG" id="hro:HELRODRAFT_64460"/>
<evidence type="ECO:0000259" key="9">
    <source>
        <dbReference type="PROSITE" id="PS51837"/>
    </source>
</evidence>
<keyword evidence="8" id="KW-0812">Transmembrane</keyword>
<organism evidence="11 12">
    <name type="scientific">Helobdella robusta</name>
    <name type="common">Californian leech</name>
    <dbReference type="NCBI Taxonomy" id="6412"/>
    <lineage>
        <taxon>Eukaryota</taxon>
        <taxon>Metazoa</taxon>
        <taxon>Spiralia</taxon>
        <taxon>Lophotrochozoa</taxon>
        <taxon>Annelida</taxon>
        <taxon>Clitellata</taxon>
        <taxon>Hirudinea</taxon>
        <taxon>Rhynchobdellida</taxon>
        <taxon>Glossiphoniidae</taxon>
        <taxon>Helobdella</taxon>
    </lineage>
</organism>
<dbReference type="PROSITE" id="PS51837">
    <property type="entry name" value="LITAF"/>
    <property type="match status" value="1"/>
</dbReference>
<dbReference type="InterPro" id="IPR006629">
    <property type="entry name" value="LITAF"/>
</dbReference>
<reference evidence="10 12" key="2">
    <citation type="journal article" date="2013" name="Nature">
        <title>Insights into bilaterian evolution from three spiralian genomes.</title>
        <authorList>
            <person name="Simakov O."/>
            <person name="Marletaz F."/>
            <person name="Cho S.J."/>
            <person name="Edsinger-Gonzales E."/>
            <person name="Havlak P."/>
            <person name="Hellsten U."/>
            <person name="Kuo D.H."/>
            <person name="Larsson T."/>
            <person name="Lv J."/>
            <person name="Arendt D."/>
            <person name="Savage R."/>
            <person name="Osoegawa K."/>
            <person name="de Jong P."/>
            <person name="Grimwood J."/>
            <person name="Chapman J.A."/>
            <person name="Shapiro H."/>
            <person name="Aerts A."/>
            <person name="Otillar R.P."/>
            <person name="Terry A.Y."/>
            <person name="Boore J.L."/>
            <person name="Grigoriev I.V."/>
            <person name="Lindberg D.R."/>
            <person name="Seaver E.C."/>
            <person name="Weisblat D.A."/>
            <person name="Putnam N.H."/>
            <person name="Rokhsar D.S."/>
        </authorList>
    </citation>
    <scope>NUCLEOTIDE SEQUENCE</scope>
</reference>
<accession>T1FXV4</accession>
<dbReference type="GO" id="GO:0031902">
    <property type="term" value="C:late endosome membrane"/>
    <property type="evidence" value="ECO:0007669"/>
    <property type="project" value="UniProtKB-SubCell"/>
</dbReference>
<dbReference type="PANTHER" id="PTHR23292:SF6">
    <property type="entry name" value="FI16602P1-RELATED"/>
    <property type="match status" value="1"/>
</dbReference>
<dbReference type="PANTHER" id="PTHR23292">
    <property type="entry name" value="LIPOPOLYSACCHARIDE-INDUCED TUMOR NECROSIS FACTOR-ALPHA FACTOR"/>
    <property type="match status" value="1"/>
</dbReference>
<dbReference type="OMA" id="LTWIMCF"/>
<keyword evidence="5" id="KW-0479">Metal-binding</keyword>
<dbReference type="OrthoDB" id="5599753at2759"/>
<dbReference type="SMART" id="SM00714">
    <property type="entry name" value="LITAF"/>
    <property type="match status" value="1"/>
</dbReference>
<keyword evidence="8" id="KW-1133">Transmembrane helix</keyword>
<evidence type="ECO:0000256" key="4">
    <source>
        <dbReference type="ARBA" id="ARBA00005975"/>
    </source>
</evidence>
<evidence type="ECO:0000313" key="12">
    <source>
        <dbReference type="Proteomes" id="UP000015101"/>
    </source>
</evidence>
<evidence type="ECO:0000256" key="5">
    <source>
        <dbReference type="ARBA" id="ARBA00022723"/>
    </source>
</evidence>
<evidence type="ECO:0000256" key="6">
    <source>
        <dbReference type="ARBA" id="ARBA00022833"/>
    </source>
</evidence>
<protein>
    <recommendedName>
        <fullName evidence="9">LITAF domain-containing protein</fullName>
    </recommendedName>
</protein>
<keyword evidence="6" id="KW-0862">Zinc</keyword>
<keyword evidence="12" id="KW-1185">Reference proteome</keyword>
<evidence type="ECO:0000313" key="11">
    <source>
        <dbReference type="EnsemblMetazoa" id="HelroP64460"/>
    </source>
</evidence>
<evidence type="ECO:0000256" key="1">
    <source>
        <dbReference type="ARBA" id="ARBA00004414"/>
    </source>
</evidence>
<comment type="similarity">
    <text evidence="4">Belongs to the CDIP1/LITAF family.</text>
</comment>
<dbReference type="FunCoup" id="T1FXV4">
    <property type="interactions" value="16"/>
</dbReference>
<name>T1FXV4_HELRO</name>
<sequence length="77" mass="8594">MQASEYPYNTTCPNCNANVLTSAEYKNGALTWVLCFVLAFFGCILGCCLIPFFVKATKDVVHRCPQCNMVVGEHKRI</sequence>
<gene>
    <name evidence="11" type="primary">20213652</name>
    <name evidence="10" type="ORF">HELRODRAFT_64460</name>
</gene>